<name>A0ABU3VEB2_9RHOB</name>
<evidence type="ECO:0000313" key="2">
    <source>
        <dbReference type="EMBL" id="MDU9004502.1"/>
    </source>
</evidence>
<feature type="compositionally biased region" description="Basic and acidic residues" evidence="1">
    <location>
        <begin position="186"/>
        <end position="195"/>
    </location>
</feature>
<organism evidence="2 3">
    <name type="scientific">Sedimentitalea todarodis</name>
    <dbReference type="NCBI Taxonomy" id="1631240"/>
    <lineage>
        <taxon>Bacteria</taxon>
        <taxon>Pseudomonadati</taxon>
        <taxon>Pseudomonadota</taxon>
        <taxon>Alphaproteobacteria</taxon>
        <taxon>Rhodobacterales</taxon>
        <taxon>Paracoccaceae</taxon>
        <taxon>Sedimentitalea</taxon>
    </lineage>
</organism>
<keyword evidence="3" id="KW-1185">Reference proteome</keyword>
<evidence type="ECO:0000313" key="3">
    <source>
        <dbReference type="Proteomes" id="UP001255416"/>
    </source>
</evidence>
<dbReference type="EMBL" id="JASMWN010000008">
    <property type="protein sequence ID" value="MDU9004502.1"/>
    <property type="molecule type" value="Genomic_DNA"/>
</dbReference>
<accession>A0ABU3VEB2</accession>
<reference evidence="3" key="1">
    <citation type="submission" date="2023-05" db="EMBL/GenBank/DDBJ databases">
        <title>Sedimentitalea sp. nov. JM2-8.</title>
        <authorList>
            <person name="Huang J."/>
        </authorList>
    </citation>
    <scope>NUCLEOTIDE SEQUENCE [LARGE SCALE GENOMIC DNA]</scope>
    <source>
        <strain evidence="3">KHS03</strain>
    </source>
</reference>
<comment type="caution">
    <text evidence="2">The sequence shown here is derived from an EMBL/GenBank/DDBJ whole genome shotgun (WGS) entry which is preliminary data.</text>
</comment>
<proteinExistence type="predicted"/>
<evidence type="ECO:0000256" key="1">
    <source>
        <dbReference type="SAM" id="MobiDB-lite"/>
    </source>
</evidence>
<gene>
    <name evidence="2" type="ORF">QO231_11650</name>
</gene>
<dbReference type="RefSeq" id="WP_316776277.1">
    <property type="nucleotide sequence ID" value="NZ_JASMWN010000008.1"/>
</dbReference>
<sequence length="209" mass="24700">MFDRNVPEDSWRRLRDALWNNQCDFRNRISLSDWLRRNRALKKRLKNGLPSDDSEILELACVHHGMPGRKAWDVVHMMQKELLADQRRYSELKRSGELYDRDEDGHPLHTFCWLDYFHLQTEAILSCENILNEAGIDTSLTDTRTPEIDAEGQIVPTPFEEFCFTYIFKGSVKEFRTRDGEDSHRVFQRVRDAQRQRGKLKPKSEESAL</sequence>
<protein>
    <submittedName>
        <fullName evidence="2">Uncharacterized protein</fullName>
    </submittedName>
</protein>
<dbReference type="Proteomes" id="UP001255416">
    <property type="component" value="Unassembled WGS sequence"/>
</dbReference>
<feature type="region of interest" description="Disordered" evidence="1">
    <location>
        <begin position="186"/>
        <end position="209"/>
    </location>
</feature>